<organism evidence="5 6">
    <name type="scientific">Paracoccus cavernae</name>
    <dbReference type="NCBI Taxonomy" id="1571207"/>
    <lineage>
        <taxon>Bacteria</taxon>
        <taxon>Pseudomonadati</taxon>
        <taxon>Pseudomonadota</taxon>
        <taxon>Alphaproteobacteria</taxon>
        <taxon>Rhodobacterales</taxon>
        <taxon>Paracoccaceae</taxon>
        <taxon>Paracoccus</taxon>
    </lineage>
</organism>
<dbReference type="InterPro" id="IPR036388">
    <property type="entry name" value="WH-like_DNA-bd_sf"/>
</dbReference>
<keyword evidence="3" id="KW-0804">Transcription</keyword>
<dbReference type="InterPro" id="IPR036390">
    <property type="entry name" value="WH_DNA-bd_sf"/>
</dbReference>
<evidence type="ECO:0000313" key="5">
    <source>
        <dbReference type="EMBL" id="MDN3712006.1"/>
    </source>
</evidence>
<dbReference type="PANTHER" id="PTHR43537">
    <property type="entry name" value="TRANSCRIPTIONAL REGULATOR, GNTR FAMILY"/>
    <property type="match status" value="1"/>
</dbReference>
<feature type="domain" description="HTH gntR-type" evidence="4">
    <location>
        <begin position="3"/>
        <end position="70"/>
    </location>
</feature>
<dbReference type="InterPro" id="IPR008920">
    <property type="entry name" value="TF_FadR/GntR_C"/>
</dbReference>
<dbReference type="InterPro" id="IPR011711">
    <property type="entry name" value="GntR_C"/>
</dbReference>
<dbReference type="InterPro" id="IPR000524">
    <property type="entry name" value="Tscrpt_reg_HTH_GntR"/>
</dbReference>
<dbReference type="RefSeq" id="WP_377683915.1">
    <property type="nucleotide sequence ID" value="NZ_JBHMDZ010000002.1"/>
</dbReference>
<name>A0ABT8D6V4_9RHOB</name>
<dbReference type="Proteomes" id="UP001243846">
    <property type="component" value="Unassembled WGS sequence"/>
</dbReference>
<dbReference type="Pfam" id="PF00392">
    <property type="entry name" value="GntR"/>
    <property type="match status" value="1"/>
</dbReference>
<gene>
    <name evidence="5" type="ORF">QWZ10_09625</name>
</gene>
<reference evidence="6" key="1">
    <citation type="journal article" date="2019" name="Int. J. Syst. Evol. Microbiol.">
        <title>The Global Catalogue of Microorganisms (GCM) 10K type strain sequencing project: providing services to taxonomists for standard genome sequencing and annotation.</title>
        <authorList>
            <consortium name="The Broad Institute Genomics Platform"/>
            <consortium name="The Broad Institute Genome Sequencing Center for Infectious Disease"/>
            <person name="Wu L."/>
            <person name="Ma J."/>
        </authorList>
    </citation>
    <scope>NUCLEOTIDE SEQUENCE [LARGE SCALE GENOMIC DNA]</scope>
    <source>
        <strain evidence="6">CECT 8482</strain>
    </source>
</reference>
<dbReference type="CDD" id="cd07377">
    <property type="entry name" value="WHTH_GntR"/>
    <property type="match status" value="1"/>
</dbReference>
<accession>A0ABT8D6V4</accession>
<comment type="caution">
    <text evidence="5">The sequence shown here is derived from an EMBL/GenBank/DDBJ whole genome shotgun (WGS) entry which is preliminary data.</text>
</comment>
<dbReference type="SUPFAM" id="SSF48008">
    <property type="entry name" value="GntR ligand-binding domain-like"/>
    <property type="match status" value="1"/>
</dbReference>
<dbReference type="Gene3D" id="1.20.120.530">
    <property type="entry name" value="GntR ligand-binding domain-like"/>
    <property type="match status" value="1"/>
</dbReference>
<dbReference type="SMART" id="SM00895">
    <property type="entry name" value="FCD"/>
    <property type="match status" value="1"/>
</dbReference>
<keyword evidence="6" id="KW-1185">Reference proteome</keyword>
<sequence>MSEKSSDTLTETLALQILRGELAPGEKLRQDHIAHAFGLSHVPVREALLRLEAKGLAVSRPRQGMRVAPLDDAAQKELRVMRQALEPVALAHSVPNLDAAQIARAEELRLLCDEAGDIFEWEAMNRAFHLATIAACGMPRLIEEVANLQMLAARHMLSSYRDRWRKRMDIDHRAIMAAIRHRDAQAAAQVLERHLTRLA</sequence>
<evidence type="ECO:0000256" key="3">
    <source>
        <dbReference type="ARBA" id="ARBA00023163"/>
    </source>
</evidence>
<evidence type="ECO:0000256" key="1">
    <source>
        <dbReference type="ARBA" id="ARBA00023015"/>
    </source>
</evidence>
<keyword evidence="1" id="KW-0805">Transcription regulation</keyword>
<evidence type="ECO:0000313" key="6">
    <source>
        <dbReference type="Proteomes" id="UP001243846"/>
    </source>
</evidence>
<dbReference type="PROSITE" id="PS50949">
    <property type="entry name" value="HTH_GNTR"/>
    <property type="match status" value="1"/>
</dbReference>
<dbReference type="PANTHER" id="PTHR43537:SF49">
    <property type="entry name" value="TRANSCRIPTIONAL REGULATORY PROTEIN"/>
    <property type="match status" value="1"/>
</dbReference>
<dbReference type="EMBL" id="JAUFRC010000001">
    <property type="protein sequence ID" value="MDN3712006.1"/>
    <property type="molecule type" value="Genomic_DNA"/>
</dbReference>
<dbReference type="SMART" id="SM00345">
    <property type="entry name" value="HTH_GNTR"/>
    <property type="match status" value="1"/>
</dbReference>
<protein>
    <submittedName>
        <fullName evidence="5">GntR family transcriptional regulator</fullName>
    </submittedName>
</protein>
<proteinExistence type="predicted"/>
<evidence type="ECO:0000256" key="2">
    <source>
        <dbReference type="ARBA" id="ARBA00023125"/>
    </source>
</evidence>
<keyword evidence="2" id="KW-0238">DNA-binding</keyword>
<dbReference type="Pfam" id="PF07729">
    <property type="entry name" value="FCD"/>
    <property type="match status" value="1"/>
</dbReference>
<dbReference type="Gene3D" id="1.10.10.10">
    <property type="entry name" value="Winged helix-like DNA-binding domain superfamily/Winged helix DNA-binding domain"/>
    <property type="match status" value="1"/>
</dbReference>
<evidence type="ECO:0000259" key="4">
    <source>
        <dbReference type="PROSITE" id="PS50949"/>
    </source>
</evidence>
<dbReference type="SUPFAM" id="SSF46785">
    <property type="entry name" value="Winged helix' DNA-binding domain"/>
    <property type="match status" value="1"/>
</dbReference>